<comment type="caution">
    <text evidence="5">The sequence shown here is derived from an EMBL/GenBank/DDBJ whole genome shotgun (WGS) entry which is preliminary data.</text>
</comment>
<keyword evidence="2" id="KW-0067">ATP-binding</keyword>
<feature type="region of interest" description="Disordered" evidence="3">
    <location>
        <begin position="230"/>
        <end position="268"/>
    </location>
</feature>
<dbReference type="InterPro" id="IPR050198">
    <property type="entry name" value="Non-receptor_tyrosine_kinases"/>
</dbReference>
<proteinExistence type="predicted"/>
<organism evidence="5 6">
    <name type="scientific">Mycena albidolilacea</name>
    <dbReference type="NCBI Taxonomy" id="1033008"/>
    <lineage>
        <taxon>Eukaryota</taxon>
        <taxon>Fungi</taxon>
        <taxon>Dikarya</taxon>
        <taxon>Basidiomycota</taxon>
        <taxon>Agaricomycotina</taxon>
        <taxon>Agaricomycetes</taxon>
        <taxon>Agaricomycetidae</taxon>
        <taxon>Agaricales</taxon>
        <taxon>Marasmiineae</taxon>
        <taxon>Mycenaceae</taxon>
        <taxon>Mycena</taxon>
    </lineage>
</organism>
<evidence type="ECO:0000259" key="4">
    <source>
        <dbReference type="PROSITE" id="PS50011"/>
    </source>
</evidence>
<dbReference type="InterPro" id="IPR011009">
    <property type="entry name" value="Kinase-like_dom_sf"/>
</dbReference>
<dbReference type="EMBL" id="JARIHO010000013">
    <property type="protein sequence ID" value="KAJ7351431.1"/>
    <property type="molecule type" value="Genomic_DNA"/>
</dbReference>
<dbReference type="InterPro" id="IPR001245">
    <property type="entry name" value="Ser-Thr/Tyr_kinase_cat_dom"/>
</dbReference>
<feature type="compositionally biased region" description="Low complexity" evidence="3">
    <location>
        <begin position="258"/>
        <end position="268"/>
    </location>
</feature>
<gene>
    <name evidence="5" type="ORF">DFH08DRAFT_776036</name>
</gene>
<dbReference type="SUPFAM" id="SSF56112">
    <property type="entry name" value="Protein kinase-like (PK-like)"/>
    <property type="match status" value="1"/>
</dbReference>
<reference evidence="5" key="1">
    <citation type="submission" date="2023-03" db="EMBL/GenBank/DDBJ databases">
        <title>Massive genome expansion in bonnet fungi (Mycena s.s.) driven by repeated elements and novel gene families across ecological guilds.</title>
        <authorList>
            <consortium name="Lawrence Berkeley National Laboratory"/>
            <person name="Harder C.B."/>
            <person name="Miyauchi S."/>
            <person name="Viragh M."/>
            <person name="Kuo A."/>
            <person name="Thoen E."/>
            <person name="Andreopoulos B."/>
            <person name="Lu D."/>
            <person name="Skrede I."/>
            <person name="Drula E."/>
            <person name="Henrissat B."/>
            <person name="Morin E."/>
            <person name="Kohler A."/>
            <person name="Barry K."/>
            <person name="LaButti K."/>
            <person name="Morin E."/>
            <person name="Salamov A."/>
            <person name="Lipzen A."/>
            <person name="Mereny Z."/>
            <person name="Hegedus B."/>
            <person name="Baldrian P."/>
            <person name="Stursova M."/>
            <person name="Weitz H."/>
            <person name="Taylor A."/>
            <person name="Grigoriev I.V."/>
            <person name="Nagy L.G."/>
            <person name="Martin F."/>
            <person name="Kauserud H."/>
        </authorList>
    </citation>
    <scope>NUCLEOTIDE SEQUENCE</scope>
    <source>
        <strain evidence="5">CBHHK002</strain>
    </source>
</reference>
<keyword evidence="5" id="KW-0418">Kinase</keyword>
<dbReference type="AlphaFoldDB" id="A0AAD7A8N8"/>
<dbReference type="Proteomes" id="UP001218218">
    <property type="component" value="Unassembled WGS sequence"/>
</dbReference>
<dbReference type="InterPro" id="IPR000719">
    <property type="entry name" value="Prot_kinase_dom"/>
</dbReference>
<dbReference type="PRINTS" id="PR00109">
    <property type="entry name" value="TYRKINASE"/>
</dbReference>
<evidence type="ECO:0000256" key="3">
    <source>
        <dbReference type="SAM" id="MobiDB-lite"/>
    </source>
</evidence>
<dbReference type="PIRSF" id="PIRSF000654">
    <property type="entry name" value="Integrin-linked_kinase"/>
    <property type="match status" value="1"/>
</dbReference>
<keyword evidence="5" id="KW-0808">Transferase</keyword>
<evidence type="ECO:0000313" key="6">
    <source>
        <dbReference type="Proteomes" id="UP001218218"/>
    </source>
</evidence>
<keyword evidence="1" id="KW-0547">Nucleotide-binding</keyword>
<sequence>MQEALVWHAFKHRNIVPFFCADSTTFPHPARAMVSRWMAQGSVLEYIAKNSPVAQYAVELLHDVIHGLSFLHSANIVHGDLCGRTILIDANGRACLSDFGLAFLVESGPVLISSARWNAPELSVSGPSLKPTHLSDVWAFGCVCGEIWTEGTAPFSHFLHERDIPILAFADSDNNSTVKQPYQTRPSDKQGTLMPDRLWELTQRCWRYDPSERPPVQIVVDVVTEMKGSRRSTADTFLEQGDGMPSVASALRTRDVASQSLSPSSSGA</sequence>
<protein>
    <submittedName>
        <fullName evidence="5">Kinase-like domain-containing protein</fullName>
    </submittedName>
</protein>
<dbReference type="Pfam" id="PF07714">
    <property type="entry name" value="PK_Tyr_Ser-Thr"/>
    <property type="match status" value="1"/>
</dbReference>
<evidence type="ECO:0000256" key="2">
    <source>
        <dbReference type="ARBA" id="ARBA00022840"/>
    </source>
</evidence>
<dbReference type="PROSITE" id="PS50011">
    <property type="entry name" value="PROTEIN_KINASE_DOM"/>
    <property type="match status" value="1"/>
</dbReference>
<dbReference type="GO" id="GO:0004672">
    <property type="term" value="F:protein kinase activity"/>
    <property type="evidence" value="ECO:0007669"/>
    <property type="project" value="InterPro"/>
</dbReference>
<evidence type="ECO:0000256" key="1">
    <source>
        <dbReference type="ARBA" id="ARBA00022741"/>
    </source>
</evidence>
<feature type="domain" description="Protein kinase" evidence="4">
    <location>
        <begin position="1"/>
        <end position="238"/>
    </location>
</feature>
<dbReference type="GO" id="GO:0005524">
    <property type="term" value="F:ATP binding"/>
    <property type="evidence" value="ECO:0007669"/>
    <property type="project" value="UniProtKB-KW"/>
</dbReference>
<dbReference type="PANTHER" id="PTHR24418">
    <property type="entry name" value="TYROSINE-PROTEIN KINASE"/>
    <property type="match status" value="1"/>
</dbReference>
<dbReference type="Gene3D" id="1.10.510.10">
    <property type="entry name" value="Transferase(Phosphotransferase) domain 1"/>
    <property type="match status" value="1"/>
</dbReference>
<name>A0AAD7A8N8_9AGAR</name>
<evidence type="ECO:0000313" key="5">
    <source>
        <dbReference type="EMBL" id="KAJ7351431.1"/>
    </source>
</evidence>
<accession>A0AAD7A8N8</accession>
<keyword evidence="6" id="KW-1185">Reference proteome</keyword>